<evidence type="ECO:0000256" key="6">
    <source>
        <dbReference type="SAM" id="Phobius"/>
    </source>
</evidence>
<dbReference type="Pfam" id="PF20684">
    <property type="entry name" value="Fung_rhodopsin"/>
    <property type="match status" value="1"/>
</dbReference>
<keyword evidence="9" id="KW-1185">Reference proteome</keyword>
<evidence type="ECO:0000313" key="8">
    <source>
        <dbReference type="EMBL" id="KUI72396.1"/>
    </source>
</evidence>
<keyword evidence="4 6" id="KW-0472">Membrane</keyword>
<evidence type="ECO:0000256" key="4">
    <source>
        <dbReference type="ARBA" id="ARBA00023136"/>
    </source>
</evidence>
<evidence type="ECO:0000259" key="7">
    <source>
        <dbReference type="Pfam" id="PF20684"/>
    </source>
</evidence>
<evidence type="ECO:0000256" key="1">
    <source>
        <dbReference type="ARBA" id="ARBA00004141"/>
    </source>
</evidence>
<dbReference type="GO" id="GO:0016020">
    <property type="term" value="C:membrane"/>
    <property type="evidence" value="ECO:0007669"/>
    <property type="project" value="UniProtKB-SubCell"/>
</dbReference>
<feature type="transmembrane region" description="Helical" evidence="6">
    <location>
        <begin position="6"/>
        <end position="26"/>
    </location>
</feature>
<evidence type="ECO:0000256" key="2">
    <source>
        <dbReference type="ARBA" id="ARBA00022692"/>
    </source>
</evidence>
<dbReference type="AlphaFoldDB" id="A0A194W7D1"/>
<evidence type="ECO:0000256" key="5">
    <source>
        <dbReference type="ARBA" id="ARBA00038359"/>
    </source>
</evidence>
<feature type="transmembrane region" description="Helical" evidence="6">
    <location>
        <begin position="162"/>
        <end position="189"/>
    </location>
</feature>
<feature type="transmembrane region" description="Helical" evidence="6">
    <location>
        <begin position="33"/>
        <end position="55"/>
    </location>
</feature>
<dbReference type="PANTHER" id="PTHR33048:SF158">
    <property type="entry name" value="MEMBRANE PROTEIN PTH11-LIKE, PUTATIVE-RELATED"/>
    <property type="match status" value="1"/>
</dbReference>
<dbReference type="EMBL" id="CM003105">
    <property type="protein sequence ID" value="KUI72396.1"/>
    <property type="molecule type" value="Genomic_DNA"/>
</dbReference>
<feature type="transmembrane region" description="Helical" evidence="6">
    <location>
        <begin position="124"/>
        <end position="142"/>
    </location>
</feature>
<keyword evidence="2 6" id="KW-0812">Transmembrane</keyword>
<dbReference type="OrthoDB" id="4682787at2759"/>
<dbReference type="InterPro" id="IPR052337">
    <property type="entry name" value="SAT4-like"/>
</dbReference>
<comment type="similarity">
    <text evidence="5">Belongs to the SAT4 family.</text>
</comment>
<evidence type="ECO:0000313" key="9">
    <source>
        <dbReference type="Proteomes" id="UP000078559"/>
    </source>
</evidence>
<evidence type="ECO:0000256" key="3">
    <source>
        <dbReference type="ARBA" id="ARBA00022989"/>
    </source>
</evidence>
<gene>
    <name evidence="8" type="ORF">VM1G_08002</name>
</gene>
<protein>
    <recommendedName>
        <fullName evidence="7">Rhodopsin domain-containing protein</fullName>
    </recommendedName>
</protein>
<keyword evidence="3 6" id="KW-1133">Transmembrane helix</keyword>
<dbReference type="Proteomes" id="UP000078559">
    <property type="component" value="Chromosome 8"/>
</dbReference>
<accession>A0A194W7D1</accession>
<proteinExistence type="inferred from homology"/>
<sequence>MVLMASFFLSIKMTLLFFYKRLFLILKWKSMRIFWTANLVYTILWWIGATGFYLFQCQPVQWYFLQYYARFKKPVPGGLTGQCNGTSVLHVALPVIFSLISDVGLMVLPIWAISKLKLSRRRKYGLLAVFGVGAIACLLELARILDLLIDTDDKTDPSWGVAIFLILTASIETIAVVCACIPVIGPYLVKKLRRQPGTKPGYPSYGSNSTPRLRNWRSRSVHDGFTRFGSLNHVTDLDATIDQSWNTVEGTQGDEIQLKSFGGKEGVTDIGDGAPEHLNWPVPHTYIQENIGGPEFPTPGSGQIHVRTDVEVERGPEMQAEHHPSSYIKNEAFATAITH</sequence>
<comment type="subcellular location">
    <subcellularLocation>
        <location evidence="1">Membrane</location>
        <topology evidence="1">Multi-pass membrane protein</topology>
    </subcellularLocation>
</comment>
<dbReference type="InterPro" id="IPR049326">
    <property type="entry name" value="Rhodopsin_dom_fungi"/>
</dbReference>
<dbReference type="PANTHER" id="PTHR33048">
    <property type="entry name" value="PTH11-LIKE INTEGRAL MEMBRANE PROTEIN (AFU_ORTHOLOGUE AFUA_5G11245)"/>
    <property type="match status" value="1"/>
</dbReference>
<organism evidence="8 9">
    <name type="scientific">Cytospora mali</name>
    <name type="common">Apple Valsa canker fungus</name>
    <name type="synonym">Valsa mali</name>
    <dbReference type="NCBI Taxonomy" id="578113"/>
    <lineage>
        <taxon>Eukaryota</taxon>
        <taxon>Fungi</taxon>
        <taxon>Dikarya</taxon>
        <taxon>Ascomycota</taxon>
        <taxon>Pezizomycotina</taxon>
        <taxon>Sordariomycetes</taxon>
        <taxon>Sordariomycetidae</taxon>
        <taxon>Diaporthales</taxon>
        <taxon>Cytosporaceae</taxon>
        <taxon>Cytospora</taxon>
    </lineage>
</organism>
<reference evidence="8" key="1">
    <citation type="submission" date="2014-12" db="EMBL/GenBank/DDBJ databases">
        <title>Genome Sequence of Valsa Canker Pathogens Uncovers a Specific Adaption of Colonization on Woody Bark.</title>
        <authorList>
            <person name="Yin Z."/>
            <person name="Liu H."/>
            <person name="Gao X."/>
            <person name="Li Z."/>
            <person name="Song N."/>
            <person name="Ke X."/>
            <person name="Dai Q."/>
            <person name="Wu Y."/>
            <person name="Sun Y."/>
            <person name="Xu J.-R."/>
            <person name="Kang Z.K."/>
            <person name="Wang L."/>
            <person name="Huang L."/>
        </authorList>
    </citation>
    <scope>NUCLEOTIDE SEQUENCE [LARGE SCALE GENOMIC DNA]</scope>
    <source>
        <strain evidence="8">03-8</strain>
    </source>
</reference>
<feature type="transmembrane region" description="Helical" evidence="6">
    <location>
        <begin position="91"/>
        <end position="112"/>
    </location>
</feature>
<name>A0A194W7D1_CYTMA</name>
<feature type="domain" description="Rhodopsin" evidence="7">
    <location>
        <begin position="10"/>
        <end position="189"/>
    </location>
</feature>